<dbReference type="SMART" id="SM00181">
    <property type="entry name" value="EGF"/>
    <property type="match status" value="1"/>
</dbReference>
<dbReference type="Gene3D" id="2.10.25.10">
    <property type="entry name" value="Laminin"/>
    <property type="match status" value="3"/>
</dbReference>
<keyword evidence="4" id="KW-0245">EGF-like domain</keyword>
<feature type="domain" description="Sushi" evidence="8">
    <location>
        <begin position="288"/>
        <end position="347"/>
    </location>
</feature>
<feature type="domain" description="VWFD" evidence="9">
    <location>
        <begin position="732"/>
        <end position="911"/>
    </location>
</feature>
<evidence type="ECO:0000259" key="7">
    <source>
        <dbReference type="PROSITE" id="PS50026"/>
    </source>
</evidence>
<organism evidence="10 11">
    <name type="scientific">Saccoglossus kowalevskii</name>
    <name type="common">Acorn worm</name>
    <dbReference type="NCBI Taxonomy" id="10224"/>
    <lineage>
        <taxon>Eukaryota</taxon>
        <taxon>Metazoa</taxon>
        <taxon>Hemichordata</taxon>
        <taxon>Enteropneusta</taxon>
        <taxon>Harrimaniidae</taxon>
        <taxon>Saccoglossus</taxon>
    </lineage>
</organism>
<dbReference type="Pfam" id="PF00008">
    <property type="entry name" value="EGF"/>
    <property type="match status" value="1"/>
</dbReference>
<dbReference type="SUPFAM" id="SSF57567">
    <property type="entry name" value="Serine protease inhibitors"/>
    <property type="match status" value="3"/>
</dbReference>
<dbReference type="SMART" id="SM00032">
    <property type="entry name" value="CCP"/>
    <property type="match status" value="2"/>
</dbReference>
<dbReference type="CDD" id="cd19941">
    <property type="entry name" value="TIL"/>
    <property type="match status" value="2"/>
</dbReference>
<feature type="domain" description="VWFD" evidence="9">
    <location>
        <begin position="373"/>
        <end position="549"/>
    </location>
</feature>
<dbReference type="CDD" id="cd00033">
    <property type="entry name" value="CCP"/>
    <property type="match status" value="1"/>
</dbReference>
<dbReference type="InterPro" id="IPR000421">
    <property type="entry name" value="FA58C"/>
</dbReference>
<dbReference type="Pfam" id="PF00094">
    <property type="entry name" value="VWD"/>
    <property type="match status" value="3"/>
</dbReference>
<name>A0ABM0MKG4_SACKO</name>
<feature type="disulfide bond" evidence="4">
    <location>
        <begin position="276"/>
        <end position="285"/>
    </location>
</feature>
<dbReference type="Proteomes" id="UP000694865">
    <property type="component" value="Unplaced"/>
</dbReference>
<evidence type="ECO:0000313" key="10">
    <source>
        <dbReference type="Proteomes" id="UP000694865"/>
    </source>
</evidence>
<dbReference type="PROSITE" id="PS01286">
    <property type="entry name" value="FA58C_2"/>
    <property type="match status" value="1"/>
</dbReference>
<dbReference type="PROSITE" id="PS50022">
    <property type="entry name" value="FA58C_3"/>
    <property type="match status" value="1"/>
</dbReference>
<feature type="domain" description="VWFD" evidence="9">
    <location>
        <begin position="1193"/>
        <end position="1362"/>
    </location>
</feature>
<dbReference type="RefSeq" id="XP_006820505.1">
    <property type="nucleotide sequence ID" value="XM_006820442.1"/>
</dbReference>
<evidence type="ECO:0000259" key="8">
    <source>
        <dbReference type="PROSITE" id="PS50923"/>
    </source>
</evidence>
<dbReference type="Pfam" id="PF08742">
    <property type="entry name" value="C8"/>
    <property type="match status" value="3"/>
</dbReference>
<dbReference type="SUPFAM" id="SSF57196">
    <property type="entry name" value="EGF/Laminin"/>
    <property type="match status" value="1"/>
</dbReference>
<feature type="domain" description="F5/8 type C" evidence="6">
    <location>
        <begin position="99"/>
        <end position="245"/>
    </location>
</feature>
<dbReference type="InterPro" id="IPR050780">
    <property type="entry name" value="Mucin_vWF_Thrombospondin_sf"/>
</dbReference>
<gene>
    <name evidence="11" type="primary">LOC100313629</name>
</gene>
<dbReference type="PROSITE" id="PS51233">
    <property type="entry name" value="VWFD"/>
    <property type="match status" value="3"/>
</dbReference>
<evidence type="ECO:0000259" key="9">
    <source>
        <dbReference type="PROSITE" id="PS51233"/>
    </source>
</evidence>
<evidence type="ECO:0000256" key="4">
    <source>
        <dbReference type="PROSITE-ProRule" id="PRU00076"/>
    </source>
</evidence>
<dbReference type="PROSITE" id="PS50923">
    <property type="entry name" value="SUSHI"/>
    <property type="match status" value="1"/>
</dbReference>
<dbReference type="SMART" id="SM00231">
    <property type="entry name" value="FA58C"/>
    <property type="match status" value="1"/>
</dbReference>
<dbReference type="InterPro" id="IPR008979">
    <property type="entry name" value="Galactose-bd-like_sf"/>
</dbReference>
<sequence length="1460" mass="161709">MKKIDEYLGREGIKDEFRVRKKRSEETLPNFPEEGSLSECPALGLPSNGNVTCNDEAQRTVCIPYCNPGYIVPEEYDDTEFICEHTSYRWAPSHSVPGCVVCSIPLLENYVSNDEQFNASSFIDGFPPYHSRLHSNGAWSAADNTDDQWLSVDLGETMHITAMVSQGRSNADEWVTAYTLEYSPDGENYESFKTSQDDILIFQGNTDRSTEVKNDISSPVVARYVRIHPLSFSGHISMRVEILGCKYEPNYCVGVDCQNGGTCVSYPLQHVFECLCDHGYTGEYCERDFCEVPPAPNNGSSSCDQNNACSISCNQGFQSSVSLADSYQCDANTNTWTPPLPTVECIGVTPPTVGASQSAGSVTSTYIVGEADGFCFTWGQSHYRTYDGFMYDFHGSCSYLLTGDCTDHSFKIHVHNDRACARQSMCQRTITIFAGEIEFELKQTDDIFVASRNKETCTLPTTLDNLHIKVISQYLYISSPFFGFNLLWNGGEHLAVQAMNKLVDKTCGLCGVYNGDYTDDLSDQNGEVVDLVSAFAEGYKRNDEEDNCPDENQDSYCHLYPSNSEYATSVCDTLKGDDFAECHDVDYTPFYLACLEDVCYCNSTEDHCECQSFSAYAKECVRSGVTGLQWRTPDRCPIQCPGEQVHMEGGDTCPQTCKGTVYQCIDGISLDGCQCPSGMLQHGNVCHNPDNCPCQSGGREYSIGSVIPAADECNTCTCDAGKWSCTSNLCGATCWTGSNAHYRTFDGRHYDFMGECTYVFMSSCNGTLADYSINIENSHCLKDFDGGPLTCTKSVTITIGGTFVKLKTGHEIIVDGDDVDELDLPFEAPSIYIEQVSDQFQKVTLDNGLNVFWNGDSRLYVTAPNSFFNNTCGLCGTFDGNQQNDFWTLERDVEKLPTAFGNKWSLKGSCTADTPMSLTHPCDVYAQRRAQADDFCKQLKEEPFTDCSSHVDVNNYYTNCMFDLCSGNADMQQVFCDVAAMYAMECSNRGLVVVWRDSIDSCPVSCSGEKGYQECGSSCKTSCAALAGNRPCEENCVPGCSCPYGMVEDYGGSCISEEDCPCLFHGKFYIAGQVVEQGCKPCTCDRGHWYCEDIECAPTECGDNMEFVSCKTECPQTCSNMHSPPSCATAHCQSGCQCMENYVWNGDECILPKDCPCHHGGKSYRSKETIKVECNQCVCDGSHWVCEDKMCPGICTGWGESHHKTFDGKLFDYFGECTYIMSRSTLNNPHIQYTITTENVICGYASKVTCAKSITFSVGTGSQRETIKLERNTPVEVPVGSVFKVWRAGLYIFVKSAGGVTLQWDRGTRVYIKLETQHRGLVEGICGNFNDNQGDDFTTLNQMVVASAIEFSESWKLEDYCNATHNTDDTCSFAPHRRAWATRQCSALRSEVFAPCHAEVDYEMYFSRCVFDTCACDMGGDCECLCTAIAAYAHECNANGVPIRWRSQDLCHYHPACQVG</sequence>
<protein>
    <submittedName>
        <fullName evidence="11">SCO-spondin</fullName>
    </submittedName>
</protein>
<dbReference type="SUPFAM" id="SSF49785">
    <property type="entry name" value="Galactose-binding domain-like"/>
    <property type="match status" value="1"/>
</dbReference>
<comment type="caution">
    <text evidence="4">Lacks conserved residue(s) required for the propagation of feature annotation.</text>
</comment>
<dbReference type="InterPro" id="IPR001007">
    <property type="entry name" value="VWF_dom"/>
</dbReference>
<dbReference type="PANTHER" id="PTHR11339:SF393">
    <property type="entry name" value="VWFD DOMAIN-CONTAINING PROTEIN"/>
    <property type="match status" value="1"/>
</dbReference>
<evidence type="ECO:0000256" key="2">
    <source>
        <dbReference type="ARBA" id="ARBA00023157"/>
    </source>
</evidence>
<accession>A0ABM0MKG4</accession>
<evidence type="ECO:0000313" key="11">
    <source>
        <dbReference type="RefSeq" id="XP_006820505.1"/>
    </source>
</evidence>
<feature type="domain" description="EGF-like" evidence="7">
    <location>
        <begin position="248"/>
        <end position="286"/>
    </location>
</feature>
<dbReference type="Gene3D" id="2.60.120.260">
    <property type="entry name" value="Galactose-binding domain-like"/>
    <property type="match status" value="1"/>
</dbReference>
<dbReference type="InterPro" id="IPR036084">
    <property type="entry name" value="Ser_inhib-like_sf"/>
</dbReference>
<reference evidence="11" key="1">
    <citation type="submission" date="2025-08" db="UniProtKB">
        <authorList>
            <consortium name="RefSeq"/>
        </authorList>
    </citation>
    <scope>IDENTIFICATION</scope>
    <source>
        <tissue evidence="11">Testes</tissue>
    </source>
</reference>
<dbReference type="PROSITE" id="PS50026">
    <property type="entry name" value="EGF_3"/>
    <property type="match status" value="1"/>
</dbReference>
<dbReference type="GeneID" id="100313629"/>
<dbReference type="PROSITE" id="PS00022">
    <property type="entry name" value="EGF_1"/>
    <property type="match status" value="1"/>
</dbReference>
<dbReference type="SMART" id="SM00832">
    <property type="entry name" value="C8"/>
    <property type="match status" value="3"/>
</dbReference>
<dbReference type="InterPro" id="IPR000436">
    <property type="entry name" value="Sushi_SCR_CCP_dom"/>
</dbReference>
<dbReference type="Pfam" id="PF01826">
    <property type="entry name" value="TIL"/>
    <property type="match status" value="2"/>
</dbReference>
<keyword evidence="5" id="KW-0768">Sushi</keyword>
<evidence type="ECO:0000256" key="1">
    <source>
        <dbReference type="ARBA" id="ARBA00022737"/>
    </source>
</evidence>
<evidence type="ECO:0000256" key="3">
    <source>
        <dbReference type="ARBA" id="ARBA00023180"/>
    </source>
</evidence>
<dbReference type="InterPro" id="IPR000742">
    <property type="entry name" value="EGF"/>
</dbReference>
<dbReference type="Pfam" id="PF00754">
    <property type="entry name" value="F5_F8_type_C"/>
    <property type="match status" value="1"/>
</dbReference>
<dbReference type="CDD" id="cd00057">
    <property type="entry name" value="FA58C"/>
    <property type="match status" value="1"/>
</dbReference>
<feature type="disulfide bond" evidence="4">
    <location>
        <begin position="257"/>
        <end position="274"/>
    </location>
</feature>
<proteinExistence type="predicted"/>
<keyword evidence="2 4" id="KW-1015">Disulfide bond</keyword>
<dbReference type="SMART" id="SM00215">
    <property type="entry name" value="VWC_out"/>
    <property type="match status" value="2"/>
</dbReference>
<keyword evidence="3" id="KW-0325">Glycoprotein</keyword>
<dbReference type="InterPro" id="IPR001846">
    <property type="entry name" value="VWF_type-D"/>
</dbReference>
<evidence type="ECO:0000256" key="5">
    <source>
        <dbReference type="PROSITE-ProRule" id="PRU00302"/>
    </source>
</evidence>
<dbReference type="PROSITE" id="PS01186">
    <property type="entry name" value="EGF_2"/>
    <property type="match status" value="1"/>
</dbReference>
<dbReference type="SMART" id="SM00216">
    <property type="entry name" value="VWD"/>
    <property type="match status" value="3"/>
</dbReference>
<evidence type="ECO:0000259" key="6">
    <source>
        <dbReference type="PROSITE" id="PS50022"/>
    </source>
</evidence>
<keyword evidence="1" id="KW-0677">Repeat</keyword>
<dbReference type="PANTHER" id="PTHR11339">
    <property type="entry name" value="EXTRACELLULAR MATRIX GLYCOPROTEIN RELATED"/>
    <property type="match status" value="1"/>
</dbReference>
<keyword evidence="10" id="KW-1185">Reference proteome</keyword>
<dbReference type="InterPro" id="IPR002919">
    <property type="entry name" value="TIL_dom"/>
</dbReference>
<dbReference type="InterPro" id="IPR014853">
    <property type="entry name" value="VWF/SSPO/ZAN-like_Cys-rich_dom"/>
</dbReference>